<accession>A0A9Q1BB14</accession>
<evidence type="ECO:0000313" key="2">
    <source>
        <dbReference type="EMBL" id="KAJ8018484.1"/>
    </source>
</evidence>
<name>A0A9Q1BB14_HOLLE</name>
<dbReference type="AlphaFoldDB" id="A0A9Q1BB14"/>
<feature type="compositionally biased region" description="Basic residues" evidence="1">
    <location>
        <begin position="220"/>
        <end position="229"/>
    </location>
</feature>
<evidence type="ECO:0000313" key="3">
    <source>
        <dbReference type="Proteomes" id="UP001152320"/>
    </source>
</evidence>
<feature type="compositionally biased region" description="Basic and acidic residues" evidence="1">
    <location>
        <begin position="206"/>
        <end position="216"/>
    </location>
</feature>
<dbReference type="PANTHER" id="PTHR33480">
    <property type="entry name" value="SET DOMAIN-CONTAINING PROTEIN-RELATED"/>
    <property type="match status" value="1"/>
</dbReference>
<gene>
    <name evidence="2" type="ORF">HOLleu_43501</name>
</gene>
<dbReference type="EMBL" id="JAIZAY010000335">
    <property type="protein sequence ID" value="KAJ8018484.1"/>
    <property type="molecule type" value="Genomic_DNA"/>
</dbReference>
<reference evidence="2" key="1">
    <citation type="submission" date="2021-10" db="EMBL/GenBank/DDBJ databases">
        <title>Tropical sea cucumber genome reveals ecological adaptation and Cuvierian tubules defense mechanism.</title>
        <authorList>
            <person name="Chen T."/>
        </authorList>
    </citation>
    <scope>NUCLEOTIDE SEQUENCE</scope>
    <source>
        <strain evidence="2">Nanhai2018</strain>
        <tissue evidence="2">Muscle</tissue>
    </source>
</reference>
<feature type="compositionally biased region" description="Basic and acidic residues" evidence="1">
    <location>
        <begin position="230"/>
        <end position="244"/>
    </location>
</feature>
<feature type="compositionally biased region" description="Polar residues" evidence="1">
    <location>
        <begin position="139"/>
        <end position="152"/>
    </location>
</feature>
<evidence type="ECO:0000256" key="1">
    <source>
        <dbReference type="SAM" id="MobiDB-lite"/>
    </source>
</evidence>
<sequence>MQQIQTDTNGDSQGPSSEQMQQIQTDTNGDSQGPSSEQMQQIQTDTNGDSQGPSSEQMQQLQTDTNGDSQEPSSEQMQQIQTDTNGDSQEPSSEQMQQIQTDTNGDSQEPSSEQMQLIQTDTNGDSQEPSSEQMEQMQTDTNGVSQEPSSEQMDIDTEDELESVKRLLFSGPQQPSCEEENCNFVDDIPLEEEFHRQQSSAAPRSSNHENGKREKIINLPRRKSVRSLKHTSEEHVSESCDSDHSERSEVFETLSEAFSVKTNKEAKSITGKSKQPAKYKKPDRKCPFCGKYYVEKLTRHIKLVHKDEERVKRACELPKQEMENAFALMKKEGILQANQLQMKTDNPEYEREKRTTIENPLVICGLCKGFYASKFFKRHKTICQGDSCLQACSVPVSLVTPEFKVNQNISEFQREILCRFRSDEVGEICRNDPVIVSIGKRLWDKGRNKEDKKLEVRKSVMSDMRRLGSLYQCFKEQHVIHGTSSLKIGTARDMFQRGNFDCLSEAISAYTEDGCELKSGLKIGLYYLLKKACKIVKATHLVQRQDGEASEIDSFVAILELNQNFLFGDAAYQINKNRQASLRKPAALPLEEDVTKLRNFILSVIKNMMTDNFIVWDSNNFRRLRDMVVARLTLFNARRGGEPCRLSIEEWREAMADEWIDQTRADAITDPIEKYMLTKLKITYQTGKGNNHLVPVLFPDDCVEAIKVLTSTEARSTAGVSESNGYLFPCVQMSPNHVTGWHALNSICDEAEVLNKARLTATKNRHRVSTIYASMDIPVSERPLFFKHMGHSSDINENIYQAPPAIMEITKVGRQLHQIDIGVLIIHKRPGTKKWMKMNQIWACLQ</sequence>
<feature type="region of interest" description="Disordered" evidence="1">
    <location>
        <begin position="1"/>
        <end position="244"/>
    </location>
</feature>
<proteinExistence type="predicted"/>
<keyword evidence="3" id="KW-1185">Reference proteome</keyword>
<feature type="compositionally biased region" description="Low complexity" evidence="1">
    <location>
        <begin position="126"/>
        <end position="138"/>
    </location>
</feature>
<dbReference type="OrthoDB" id="10066064at2759"/>
<protein>
    <submittedName>
        <fullName evidence="2">Uncharacterized protein</fullName>
    </submittedName>
</protein>
<comment type="caution">
    <text evidence="2">The sequence shown here is derived from an EMBL/GenBank/DDBJ whole genome shotgun (WGS) entry which is preliminary data.</text>
</comment>
<feature type="compositionally biased region" description="Polar residues" evidence="1">
    <location>
        <begin position="1"/>
        <end position="125"/>
    </location>
</feature>
<dbReference type="PANTHER" id="PTHR33480:SF1">
    <property type="entry name" value="TYR RECOMBINASE DOMAIN-CONTAINING PROTEIN"/>
    <property type="match status" value="1"/>
</dbReference>
<dbReference type="Proteomes" id="UP001152320">
    <property type="component" value="Unassembled WGS sequence"/>
</dbReference>
<organism evidence="2 3">
    <name type="scientific">Holothuria leucospilota</name>
    <name type="common">Black long sea cucumber</name>
    <name type="synonym">Mertensiothuria leucospilota</name>
    <dbReference type="NCBI Taxonomy" id="206669"/>
    <lineage>
        <taxon>Eukaryota</taxon>
        <taxon>Metazoa</taxon>
        <taxon>Echinodermata</taxon>
        <taxon>Eleutherozoa</taxon>
        <taxon>Echinozoa</taxon>
        <taxon>Holothuroidea</taxon>
        <taxon>Aspidochirotacea</taxon>
        <taxon>Aspidochirotida</taxon>
        <taxon>Holothuriidae</taxon>
        <taxon>Holothuria</taxon>
    </lineage>
</organism>